<dbReference type="Gene3D" id="3.30.420.10">
    <property type="entry name" value="Ribonuclease H-like superfamily/Ribonuclease H"/>
    <property type="match status" value="1"/>
</dbReference>
<evidence type="ECO:0000259" key="2">
    <source>
        <dbReference type="PROSITE" id="PS50821"/>
    </source>
</evidence>
<dbReference type="SUPFAM" id="SSF101690">
    <property type="entry name" value="PAZ domain"/>
    <property type="match status" value="1"/>
</dbReference>
<dbReference type="SMART" id="SM00949">
    <property type="entry name" value="PAZ"/>
    <property type="match status" value="1"/>
</dbReference>
<dbReference type="InterPro" id="IPR036085">
    <property type="entry name" value="PAZ_dom_sf"/>
</dbReference>
<evidence type="ECO:0000313" key="4">
    <source>
        <dbReference type="EMBL" id="EDK31754.2"/>
    </source>
</evidence>
<dbReference type="InterPro" id="IPR036397">
    <property type="entry name" value="RNaseH_sf"/>
</dbReference>
<dbReference type="Gene3D" id="3.40.50.2300">
    <property type="match status" value="1"/>
</dbReference>
<dbReference type="EMBL" id="GG662708">
    <property type="protein sequence ID" value="EDK31754.2"/>
    <property type="molecule type" value="Genomic_DNA"/>
</dbReference>
<gene>
    <name evidence="4" type="ORF">TTHERM_00503901</name>
</gene>
<proteinExistence type="inferred from homology"/>
<dbReference type="OrthoDB" id="445936at2759"/>
<protein>
    <submittedName>
        <fullName evidence="4">Piwi-like Twi9p protein</fullName>
    </submittedName>
</protein>
<dbReference type="KEGG" id="tet:TTHERM_00503901"/>
<dbReference type="InterPro" id="IPR003100">
    <property type="entry name" value="PAZ_dom"/>
</dbReference>
<dbReference type="InParanoid" id="A4VE05"/>
<dbReference type="CDD" id="cd04658">
    <property type="entry name" value="Piwi_piwi-like_Euk"/>
    <property type="match status" value="1"/>
</dbReference>
<dbReference type="Pfam" id="PF02170">
    <property type="entry name" value="PAZ"/>
    <property type="match status" value="1"/>
</dbReference>
<dbReference type="PANTHER" id="PTHR22891">
    <property type="entry name" value="EUKARYOTIC TRANSLATION INITIATION FACTOR 2C"/>
    <property type="match status" value="1"/>
</dbReference>
<feature type="domain" description="Piwi" evidence="3">
    <location>
        <begin position="497"/>
        <end position="791"/>
    </location>
</feature>
<dbReference type="InterPro" id="IPR012337">
    <property type="entry name" value="RNaseH-like_sf"/>
</dbReference>
<dbReference type="HOGENOM" id="CLU_416530_0_0_1"/>
<dbReference type="SUPFAM" id="SSF53098">
    <property type="entry name" value="Ribonuclease H-like"/>
    <property type="match status" value="1"/>
</dbReference>
<dbReference type="CDD" id="cd02845">
    <property type="entry name" value="PAZ_piwi_like"/>
    <property type="match status" value="1"/>
</dbReference>
<dbReference type="Pfam" id="PF23278">
    <property type="entry name" value="Piwi_N"/>
    <property type="match status" value="1"/>
</dbReference>
<dbReference type="InterPro" id="IPR003165">
    <property type="entry name" value="Piwi"/>
</dbReference>
<keyword evidence="5" id="KW-1185">Reference proteome</keyword>
<dbReference type="GO" id="GO:0003723">
    <property type="term" value="F:RNA binding"/>
    <property type="evidence" value="ECO:0007669"/>
    <property type="project" value="InterPro"/>
</dbReference>
<evidence type="ECO:0000313" key="5">
    <source>
        <dbReference type="Proteomes" id="UP000009168"/>
    </source>
</evidence>
<comment type="similarity">
    <text evidence="1">Belongs to the argonaute family.</text>
</comment>
<sequence length="805" mass="92164">MLQQLPKRPPKSSSQEISKICRNIKLLTNLFTMQVEAPQSSDSDGPQGCVYKLLCYQYDVEFSPNIAEDNRNLRYKIFKEARRDIEQIIGKFSFSGKSLFSMKNLSIVKLNKIKNIDAINVDGQKYSILLRFTKSFEVNDESAQNKDKTSVNFKKGNQVTQLLNIILKSIMRDEKFQEIGKNSKFYDVNSKSDIIIKSRDGSTSALEAYKGFTFNVTPTQDRLYLMVDYCSRIIRKETALEYLKNNNNQLSGLSVITKYNNYQTYLIDRVDDKKTPSSTFLNQKTKTQISFAQYYKERYNIQIRDMKQPLLVHKRKYREPNTNIQKIEEVYLIPELCNMTGMTDEQRENFQAMKEVATHTKLTPNERYQNSVKNCKFLSNKTSSSGIKIDEKSNLIDAVQLRAPKVTLGGNKTANTERGNFDMRAPTLDKIEFKDWSLICNKKDDQSADNFIDTLKKASQTFGITVNDPCFLAQRDWNANNWIKTLDEDFSNNGLPQFVLSFGQANSGLYSGLKRFLTSEVGIESQHVNPRSLQKNGMSVASKIALQIASKLGRRIWQVETPTGIDKNTMIIGIETSMKKINKQQVIGVVASIDKDFTKYFSDVEIRKENDTTFPTLSKIVTKAIQAYIKNTKVVPAEVIVYRQGLGEGQIQQSCNFEIKAIQNGFSNFKKDYNPRLAFFQVNRKIGQKFYQQPQGDKSEVSNPASGTIVASQVVQNNFEFFMAAQNCNSGVCTPTKYTCLYNNTNLKEDQIWQLTYYQTFNYYNWQGPVRVPAAMKYAEKLAKFVSDTIQESANENLANSLFYL</sequence>
<evidence type="ECO:0000259" key="3">
    <source>
        <dbReference type="PROSITE" id="PS50822"/>
    </source>
</evidence>
<dbReference type="Proteomes" id="UP000009168">
    <property type="component" value="Unassembled WGS sequence"/>
</dbReference>
<feature type="domain" description="PAZ" evidence="2">
    <location>
        <begin position="238"/>
        <end position="341"/>
    </location>
</feature>
<dbReference type="RefSeq" id="XP_001470772.2">
    <property type="nucleotide sequence ID" value="XM_001470722.2"/>
</dbReference>
<dbReference type="GeneID" id="7835328"/>
<dbReference type="AlphaFoldDB" id="A4VE05"/>
<dbReference type="SMART" id="SM00950">
    <property type="entry name" value="Piwi"/>
    <property type="match status" value="1"/>
</dbReference>
<dbReference type="Pfam" id="PF02171">
    <property type="entry name" value="Piwi"/>
    <property type="match status" value="1"/>
</dbReference>
<dbReference type="Gene3D" id="2.170.260.10">
    <property type="entry name" value="paz domain"/>
    <property type="match status" value="1"/>
</dbReference>
<accession>A4VE05</accession>
<dbReference type="PROSITE" id="PS50821">
    <property type="entry name" value="PAZ"/>
    <property type="match status" value="1"/>
</dbReference>
<evidence type="ECO:0000256" key="1">
    <source>
        <dbReference type="RuleBase" id="RU361178"/>
    </source>
</evidence>
<organism evidence="4 5">
    <name type="scientific">Tetrahymena thermophila (strain SB210)</name>
    <dbReference type="NCBI Taxonomy" id="312017"/>
    <lineage>
        <taxon>Eukaryota</taxon>
        <taxon>Sar</taxon>
        <taxon>Alveolata</taxon>
        <taxon>Ciliophora</taxon>
        <taxon>Intramacronucleata</taxon>
        <taxon>Oligohymenophorea</taxon>
        <taxon>Hymenostomatida</taxon>
        <taxon>Tetrahymenina</taxon>
        <taxon>Tetrahymenidae</taxon>
        <taxon>Tetrahymena</taxon>
    </lineage>
</organism>
<dbReference type="STRING" id="312017.A4VE05"/>
<dbReference type="PROSITE" id="PS50822">
    <property type="entry name" value="PIWI"/>
    <property type="match status" value="1"/>
</dbReference>
<name>A4VE05_TETTS</name>
<reference evidence="5" key="1">
    <citation type="journal article" date="2006" name="PLoS Biol.">
        <title>Macronuclear genome sequence of the ciliate Tetrahymena thermophila, a model eukaryote.</title>
        <authorList>
            <person name="Eisen J.A."/>
            <person name="Coyne R.S."/>
            <person name="Wu M."/>
            <person name="Wu D."/>
            <person name="Thiagarajan M."/>
            <person name="Wortman J.R."/>
            <person name="Badger J.H."/>
            <person name="Ren Q."/>
            <person name="Amedeo P."/>
            <person name="Jones K.M."/>
            <person name="Tallon L.J."/>
            <person name="Delcher A.L."/>
            <person name="Salzberg S.L."/>
            <person name="Silva J.C."/>
            <person name="Haas B.J."/>
            <person name="Majoros W.H."/>
            <person name="Farzad M."/>
            <person name="Carlton J.M."/>
            <person name="Smith R.K. Jr."/>
            <person name="Garg J."/>
            <person name="Pearlman R.E."/>
            <person name="Karrer K.M."/>
            <person name="Sun L."/>
            <person name="Manning G."/>
            <person name="Elde N.C."/>
            <person name="Turkewitz A.P."/>
            <person name="Asai D.J."/>
            <person name="Wilkes D.E."/>
            <person name="Wang Y."/>
            <person name="Cai H."/>
            <person name="Collins K."/>
            <person name="Stewart B.A."/>
            <person name="Lee S.R."/>
            <person name="Wilamowska K."/>
            <person name="Weinberg Z."/>
            <person name="Ruzzo W.L."/>
            <person name="Wloga D."/>
            <person name="Gaertig J."/>
            <person name="Frankel J."/>
            <person name="Tsao C.-C."/>
            <person name="Gorovsky M.A."/>
            <person name="Keeling P.J."/>
            <person name="Waller R.F."/>
            <person name="Patron N.J."/>
            <person name="Cherry J.M."/>
            <person name="Stover N.A."/>
            <person name="Krieger C.J."/>
            <person name="del Toro C."/>
            <person name="Ryder H.F."/>
            <person name="Williamson S.C."/>
            <person name="Barbeau R.A."/>
            <person name="Hamilton E.P."/>
            <person name="Orias E."/>
        </authorList>
    </citation>
    <scope>NUCLEOTIDE SEQUENCE [LARGE SCALE GENOMIC DNA]</scope>
    <source>
        <strain evidence="5">SB210</strain>
    </source>
</reference>